<dbReference type="SMART" id="SM00028">
    <property type="entry name" value="TPR"/>
    <property type="match status" value="8"/>
</dbReference>
<dbReference type="EMBL" id="JAMFTS010000002">
    <property type="protein sequence ID" value="KAJ4793964.1"/>
    <property type="molecule type" value="Genomic_DNA"/>
</dbReference>
<dbReference type="GO" id="GO:0055087">
    <property type="term" value="C:Ski complex"/>
    <property type="evidence" value="ECO:0007669"/>
    <property type="project" value="InterPro"/>
</dbReference>
<dbReference type="PANTHER" id="PTHR15704">
    <property type="entry name" value="SUPERKILLER 3 PROTEIN-RELATED"/>
    <property type="match status" value="1"/>
</dbReference>
<dbReference type="GO" id="GO:0006401">
    <property type="term" value="P:RNA catabolic process"/>
    <property type="evidence" value="ECO:0007669"/>
    <property type="project" value="InterPro"/>
</dbReference>
<gene>
    <name evidence="4" type="ORF">LUZ62_045210</name>
</gene>
<dbReference type="InterPro" id="IPR011990">
    <property type="entry name" value="TPR-like_helical_dom_sf"/>
</dbReference>
<feature type="repeat" description="TPR" evidence="3">
    <location>
        <begin position="216"/>
        <end position="249"/>
    </location>
</feature>
<dbReference type="PANTHER" id="PTHR15704:SF7">
    <property type="entry name" value="SUPERKILLER COMPLEX PROTEIN 3"/>
    <property type="match status" value="1"/>
</dbReference>
<dbReference type="Pfam" id="PF13176">
    <property type="entry name" value="TPR_7"/>
    <property type="match status" value="1"/>
</dbReference>
<evidence type="ECO:0000313" key="5">
    <source>
        <dbReference type="Proteomes" id="UP001140206"/>
    </source>
</evidence>
<evidence type="ECO:0000256" key="1">
    <source>
        <dbReference type="ARBA" id="ARBA00022737"/>
    </source>
</evidence>
<sequence length="1200" mass="134006">MSPSFCHLLISRSQVEEDNSLAQLQQTLDADPTNPSNHYNLGLFLWNKGEAAEGEEAKRLKEKSAESFLASAKLNPNYTEAFRSLGHFYEQVAGDRQRAAKCYQRAVTLNPDDAEAGEGLCNLLDKEGKEILEISSCKEASDKSPRAFWAFRRLGFLQVHQRKWSEAVPSLQHAIRGYPSCADLWEALGLAYQQLGMFMASVKSYGRAIELDKLRIFALIESGNVQLLLGAYRKGVEQFRLALQLVPEDLSAKFGLASGLLSWARECTSSGAFKWAATLLEEASEVAKSCTCLAGNLYCMWKLHGDIQIAYAKCLPWGEDYIVEKLNGEEFRTSILKWKHARVSAAYGAKRAYQRALHLSPWQSNIYTDISLCLDLICSLEDTNKPDPAVWQLQEKMALGGLILEPSNKDYWVILGCVSSNYALKQHSLVRALQIDVSLAEAWAYLGKMYWELNEKLLARQALDRARSIEPSLAVPWAGMSVDNQAGVSSVEDSFESCLRAVLILPIAEFQVGLGALATRSGQLLSPQMLGAIRQAVQRAPNYAESHNIEGLVCEARCDYISAVAAYRRARFTLTMASHFDSDVLRSRLADVSVNLARSLCKAGLGSDAAQECEDLNREGLLGTDELQIYAVALWKEGRYKEALSMARTLAGKVSNMEQASAAAAAALVCKLVYSISGKDASATLIQRIPPQLLDSSQMRFIASALSALQPAKKLELNFPLVVWPYEFSSEIHSIAALEKMTGTELNYHMRIDNGVKHLQRALHMFPNSSLIRNHIGSLLLSSGDWIAPNKAIKCTALLHNESVRKALKSPHQIRGASIVACYASSCAIHKLSFPSCKPHFDRHGDAYHLNRWLHQEPWNQDTHYLLIISLIQKAHEENYPLQLCTTLKRLIPVTLSHKCYCGSPQTKLCQYQKCVLLLCASEISLQLKDYTSAAEHAIDALRLPEVATEPFFSHLQLCRVYGFQGKATNLKTEFNYCLQKGTSSEFGWVMLKYVESRFKLENASDLIEARIRECIERKGRRSSVWAALFYFACAQCFIWDEDYVSAELALGQACAEAGSDGCLLLCHGAICMELARQQKDPQLISRAAYSLRKAQQISDMPLPIVSLLLAQAEASLGSRAKWERNLRLEWSSWPPEMRPAELYFQMHLLASKNAASGIPGQKQGVEFAQSPEQWLLHAVHMNPSCKRYWRVLVKLFYGL</sequence>
<name>A0AAV8FLT5_9POAL</name>
<dbReference type="Gene3D" id="1.25.40.10">
    <property type="entry name" value="Tetratricopeptide repeat domain"/>
    <property type="match status" value="3"/>
</dbReference>
<dbReference type="InterPro" id="IPR039226">
    <property type="entry name" value="Ski3/TTC37"/>
</dbReference>
<keyword evidence="1" id="KW-0677">Repeat</keyword>
<comment type="caution">
    <text evidence="4">The sequence shown here is derived from an EMBL/GenBank/DDBJ whole genome shotgun (WGS) entry which is preliminary data.</text>
</comment>
<accession>A0AAV8FLT5</accession>
<feature type="repeat" description="TPR" evidence="3">
    <location>
        <begin position="440"/>
        <end position="473"/>
    </location>
</feature>
<keyword evidence="2 3" id="KW-0802">TPR repeat</keyword>
<dbReference type="SUPFAM" id="SSF81901">
    <property type="entry name" value="HCP-like"/>
    <property type="match status" value="1"/>
</dbReference>
<evidence type="ECO:0000256" key="3">
    <source>
        <dbReference type="PROSITE-ProRule" id="PRU00339"/>
    </source>
</evidence>
<dbReference type="PROSITE" id="PS50005">
    <property type="entry name" value="TPR"/>
    <property type="match status" value="3"/>
</dbReference>
<keyword evidence="5" id="KW-1185">Reference proteome</keyword>
<dbReference type="Pfam" id="PF13181">
    <property type="entry name" value="TPR_8"/>
    <property type="match status" value="1"/>
</dbReference>
<dbReference type="SUPFAM" id="SSF48452">
    <property type="entry name" value="TPR-like"/>
    <property type="match status" value="2"/>
</dbReference>
<proteinExistence type="predicted"/>
<organism evidence="4 5">
    <name type="scientific">Rhynchospora pubera</name>
    <dbReference type="NCBI Taxonomy" id="906938"/>
    <lineage>
        <taxon>Eukaryota</taxon>
        <taxon>Viridiplantae</taxon>
        <taxon>Streptophyta</taxon>
        <taxon>Embryophyta</taxon>
        <taxon>Tracheophyta</taxon>
        <taxon>Spermatophyta</taxon>
        <taxon>Magnoliopsida</taxon>
        <taxon>Liliopsida</taxon>
        <taxon>Poales</taxon>
        <taxon>Cyperaceae</taxon>
        <taxon>Cyperoideae</taxon>
        <taxon>Rhynchosporeae</taxon>
        <taxon>Rhynchospora</taxon>
    </lineage>
</organism>
<dbReference type="AlphaFoldDB" id="A0AAV8FLT5"/>
<dbReference type="InterPro" id="IPR019734">
    <property type="entry name" value="TPR_rpt"/>
</dbReference>
<reference evidence="4" key="1">
    <citation type="submission" date="2022-08" db="EMBL/GenBank/DDBJ databases">
        <authorList>
            <person name="Marques A."/>
        </authorList>
    </citation>
    <scope>NUCLEOTIDE SEQUENCE</scope>
    <source>
        <strain evidence="4">RhyPub2mFocal</strain>
        <tissue evidence="4">Leaves</tissue>
    </source>
</reference>
<evidence type="ECO:0000313" key="4">
    <source>
        <dbReference type="EMBL" id="KAJ4793964.1"/>
    </source>
</evidence>
<protein>
    <submittedName>
        <fullName evidence="4">Tetratricopeptide repeat protein 37</fullName>
    </submittedName>
</protein>
<feature type="repeat" description="TPR" evidence="3">
    <location>
        <begin position="182"/>
        <end position="215"/>
    </location>
</feature>
<dbReference type="Proteomes" id="UP001140206">
    <property type="component" value="Chromosome 2"/>
</dbReference>
<evidence type="ECO:0000256" key="2">
    <source>
        <dbReference type="ARBA" id="ARBA00022803"/>
    </source>
</evidence>